<gene>
    <name evidence="1" type="ORF">EKN56_10565</name>
</gene>
<dbReference type="Proteomes" id="UP000293154">
    <property type="component" value="Chromosome"/>
</dbReference>
<evidence type="ECO:0000313" key="2">
    <source>
        <dbReference type="Proteomes" id="UP000293154"/>
    </source>
</evidence>
<evidence type="ECO:0000313" key="1">
    <source>
        <dbReference type="EMBL" id="QBH96811.1"/>
    </source>
</evidence>
<dbReference type="AlphaFoldDB" id="A0A411WKQ6"/>
<dbReference type="EMBL" id="CP034752">
    <property type="protein sequence ID" value="QBH96811.1"/>
    <property type="molecule type" value="Genomic_DNA"/>
</dbReference>
<organism evidence="1 2">
    <name type="scientific">Limnobaculum zhutongyuii</name>
    <dbReference type="NCBI Taxonomy" id="2498113"/>
    <lineage>
        <taxon>Bacteria</taxon>
        <taxon>Pseudomonadati</taxon>
        <taxon>Pseudomonadota</taxon>
        <taxon>Gammaproteobacteria</taxon>
        <taxon>Enterobacterales</taxon>
        <taxon>Budviciaceae</taxon>
        <taxon>Limnobaculum</taxon>
    </lineage>
</organism>
<name>A0A411WKQ6_9GAMM</name>
<dbReference type="RefSeq" id="WP_130591755.1">
    <property type="nucleotide sequence ID" value="NZ_CP034752.1"/>
</dbReference>
<sequence length="68" mass="7542">MKEKEIMAIIIRVIPRKDGIHHQIDAAGHEALKDIVKLYLDTLEKVIPATGAVAQKMLIEIAKSKGCH</sequence>
<keyword evidence="2" id="KW-1185">Reference proteome</keyword>
<dbReference type="OrthoDB" id="9865475at2"/>
<proteinExistence type="predicted"/>
<dbReference type="KEGG" id="prag:EKN56_10565"/>
<accession>A0A411WKQ6</accession>
<reference evidence="1 2" key="1">
    <citation type="submission" date="2019-03" db="EMBL/GenBank/DDBJ databases">
        <title>Pragia sp. nov. isolated from the gut tract of Carduelis flavirostris.</title>
        <authorList>
            <person name="Ge Y."/>
        </authorList>
    </citation>
    <scope>NUCLEOTIDE SEQUENCE [LARGE SCALE GENOMIC DNA]</scope>
    <source>
        <strain evidence="1 2">CF-458</strain>
    </source>
</reference>
<protein>
    <submittedName>
        <fullName evidence="1">Uncharacterized protein</fullName>
    </submittedName>
</protein>